<accession>A0A327R6E5</accession>
<dbReference type="PANTHER" id="PTHR34220">
    <property type="entry name" value="SENSOR HISTIDINE KINASE YPDA"/>
    <property type="match status" value="1"/>
</dbReference>
<gene>
    <name evidence="3" type="ORF">LX64_00761</name>
</gene>
<keyword evidence="1" id="KW-0812">Transmembrane</keyword>
<keyword evidence="3" id="KW-0808">Transferase</keyword>
<evidence type="ECO:0000256" key="1">
    <source>
        <dbReference type="SAM" id="Phobius"/>
    </source>
</evidence>
<feature type="transmembrane region" description="Helical" evidence="1">
    <location>
        <begin position="77"/>
        <end position="96"/>
    </location>
</feature>
<feature type="transmembrane region" description="Helical" evidence="1">
    <location>
        <begin position="116"/>
        <end position="137"/>
    </location>
</feature>
<feature type="domain" description="Signal transduction histidine kinase internal region" evidence="2">
    <location>
        <begin position="156"/>
        <end position="234"/>
    </location>
</feature>
<protein>
    <submittedName>
        <fullName evidence="3">Histidine kinase</fullName>
    </submittedName>
</protein>
<keyword evidence="1" id="KW-1133">Transmembrane helix</keyword>
<dbReference type="RefSeq" id="WP_148707181.1">
    <property type="nucleotide sequence ID" value="NZ_QLLL01000001.1"/>
</dbReference>
<dbReference type="EMBL" id="QLLL01000001">
    <property type="protein sequence ID" value="RAJ11153.1"/>
    <property type="molecule type" value="Genomic_DNA"/>
</dbReference>
<dbReference type="OrthoDB" id="9792992at2"/>
<feature type="transmembrane region" description="Helical" evidence="1">
    <location>
        <begin position="7"/>
        <end position="29"/>
    </location>
</feature>
<proteinExistence type="predicted"/>
<evidence type="ECO:0000313" key="3">
    <source>
        <dbReference type="EMBL" id="RAJ11153.1"/>
    </source>
</evidence>
<dbReference type="AlphaFoldDB" id="A0A327R6E5"/>
<dbReference type="InterPro" id="IPR050640">
    <property type="entry name" value="Bact_2-comp_sensor_kinase"/>
</dbReference>
<comment type="caution">
    <text evidence="3">The sequence shown here is derived from an EMBL/GenBank/DDBJ whole genome shotgun (WGS) entry which is preliminary data.</text>
</comment>
<keyword evidence="4" id="KW-1185">Reference proteome</keyword>
<evidence type="ECO:0000313" key="4">
    <source>
        <dbReference type="Proteomes" id="UP000249547"/>
    </source>
</evidence>
<dbReference type="GO" id="GO:0000155">
    <property type="term" value="F:phosphorelay sensor kinase activity"/>
    <property type="evidence" value="ECO:0007669"/>
    <property type="project" value="InterPro"/>
</dbReference>
<dbReference type="Proteomes" id="UP000249547">
    <property type="component" value="Unassembled WGS sequence"/>
</dbReference>
<name>A0A327R6E5_9BACT</name>
<dbReference type="GO" id="GO:0016020">
    <property type="term" value="C:membrane"/>
    <property type="evidence" value="ECO:0007669"/>
    <property type="project" value="InterPro"/>
</dbReference>
<organism evidence="3 4">
    <name type="scientific">Chitinophaga skermanii</name>
    <dbReference type="NCBI Taxonomy" id="331697"/>
    <lineage>
        <taxon>Bacteria</taxon>
        <taxon>Pseudomonadati</taxon>
        <taxon>Bacteroidota</taxon>
        <taxon>Chitinophagia</taxon>
        <taxon>Chitinophagales</taxon>
        <taxon>Chitinophagaceae</taxon>
        <taxon>Chitinophaga</taxon>
    </lineage>
</organism>
<dbReference type="PANTHER" id="PTHR34220:SF7">
    <property type="entry name" value="SENSOR HISTIDINE KINASE YPDA"/>
    <property type="match status" value="1"/>
</dbReference>
<dbReference type="InterPro" id="IPR010559">
    <property type="entry name" value="Sig_transdc_His_kin_internal"/>
</dbReference>
<keyword evidence="1" id="KW-0472">Membrane</keyword>
<reference evidence="3 4" key="1">
    <citation type="submission" date="2018-06" db="EMBL/GenBank/DDBJ databases">
        <title>Genomic Encyclopedia of Archaeal and Bacterial Type Strains, Phase II (KMG-II): from individual species to whole genera.</title>
        <authorList>
            <person name="Goeker M."/>
        </authorList>
    </citation>
    <scope>NUCLEOTIDE SEQUENCE [LARGE SCALE GENOMIC DNA]</scope>
    <source>
        <strain evidence="3 4">DSM 23857</strain>
    </source>
</reference>
<feature type="transmembrane region" description="Helical" evidence="1">
    <location>
        <begin position="49"/>
        <end position="70"/>
    </location>
</feature>
<dbReference type="Pfam" id="PF06580">
    <property type="entry name" value="His_kinase"/>
    <property type="match status" value="1"/>
</dbReference>
<evidence type="ECO:0000259" key="2">
    <source>
        <dbReference type="Pfam" id="PF06580"/>
    </source>
</evidence>
<sequence length="342" mass="39833">MARKKIILTHIVFWTLFILLGIIMNVALHNNMHITWQAFWKDFTDPFTPIGYGRTIVVCYLSLYIFGLLISRKKYAIAAASVILMIGFDVSLRFLIEQKFVGPVFDKWQFPDGIAFGQYFAENVFFSAMGIFICFLLKIIDDMYRNEVIEKEKNAMELQFLKSQINPHFLFNTFNNLYGLSLSDPQKTPDAILKLSEMMRYMLYESNVEKVSLQKEVTYLQHMISLQELRYDDQTYINFDISGNLENYSIAPLLLISFVENAFKHGDVMDKKEPLIISIKLKDGKLVFNLRNKISYKNKDHVGGIGLQNVKRRLDLLYHNSYELDIKNDNVIFESSLTVNLN</sequence>
<keyword evidence="3" id="KW-0418">Kinase</keyword>